<organism evidence="12 13">
    <name type="scientific">Dietzia cinnamea</name>
    <dbReference type="NCBI Taxonomy" id="321318"/>
    <lineage>
        <taxon>Bacteria</taxon>
        <taxon>Bacillati</taxon>
        <taxon>Actinomycetota</taxon>
        <taxon>Actinomycetes</taxon>
        <taxon>Mycobacteriales</taxon>
        <taxon>Dietziaceae</taxon>
        <taxon>Dietzia</taxon>
    </lineage>
</organism>
<gene>
    <name evidence="9 11" type="primary">tatA</name>
    <name evidence="12" type="ORF">EDD19_11452</name>
    <name evidence="11" type="ORF">M3D93_03665</name>
</gene>
<name>A0A177JVU9_9ACTN</name>
<comment type="subunit">
    <text evidence="9">The Tat system comprises two distinct complexes: a TatABC complex, containing multiple copies of TatA, TatB and TatC subunits, and a separate TatA complex, containing only TatA subunits. Substrates initially bind to the TatABC complex, which probably triggers association of the separate TatA complex to form the active translocon.</text>
</comment>
<comment type="function">
    <text evidence="9">Part of the twin-arginine translocation (Tat) system that transports large folded proteins containing a characteristic twin-arginine motif in their signal peptide across membranes. TatA could form the protein-conducting channel of the Tat system.</text>
</comment>
<dbReference type="GO" id="GO:0043953">
    <property type="term" value="P:protein transport by the Tat complex"/>
    <property type="evidence" value="ECO:0007669"/>
    <property type="project" value="UniProtKB-UniRule"/>
</dbReference>
<reference evidence="12 13" key="1">
    <citation type="submission" date="2019-03" db="EMBL/GenBank/DDBJ databases">
        <title>Root nodule microbial communities of legume samples collected from USA, Mexico and Botswana.</title>
        <authorList>
            <person name="Hirsch A."/>
        </authorList>
    </citation>
    <scope>NUCLEOTIDE SEQUENCE [LARGE SCALE GENOMIC DNA]</scope>
    <source>
        <strain evidence="12 13">55</strain>
    </source>
</reference>
<keyword evidence="8 9" id="KW-0472">Membrane</keyword>
<keyword evidence="6 9" id="KW-1133">Transmembrane helix</keyword>
<dbReference type="AlphaFoldDB" id="A0A177JVU9"/>
<reference evidence="11" key="2">
    <citation type="submission" date="2022-04" db="EMBL/GenBank/DDBJ databases">
        <title>Human microbiome associated bacterial genomes.</title>
        <authorList>
            <person name="Sandstrom S."/>
            <person name="Salamzade R."/>
            <person name="Kalan L.R."/>
        </authorList>
    </citation>
    <scope>NUCLEOTIDE SEQUENCE</scope>
    <source>
        <strain evidence="11">P3-SID1762</strain>
    </source>
</reference>
<dbReference type="Pfam" id="PF02416">
    <property type="entry name" value="TatA_B_E"/>
    <property type="match status" value="1"/>
</dbReference>
<protein>
    <recommendedName>
        <fullName evidence="9">Sec-independent protein translocase protein TatA</fullName>
    </recommendedName>
</protein>
<evidence type="ECO:0000256" key="2">
    <source>
        <dbReference type="ARBA" id="ARBA00022448"/>
    </source>
</evidence>
<evidence type="ECO:0000256" key="5">
    <source>
        <dbReference type="ARBA" id="ARBA00022927"/>
    </source>
</evidence>
<accession>A0A177JVU9</accession>
<feature type="compositionally biased region" description="Basic and acidic residues" evidence="10">
    <location>
        <begin position="43"/>
        <end position="54"/>
    </location>
</feature>
<comment type="subcellular location">
    <subcellularLocation>
        <location evidence="1 9">Cell membrane</location>
        <topology evidence="1 9">Single-pass membrane protein</topology>
    </subcellularLocation>
</comment>
<dbReference type="HAMAP" id="MF_00236">
    <property type="entry name" value="TatA_E"/>
    <property type="match status" value="1"/>
</dbReference>
<evidence type="ECO:0000256" key="10">
    <source>
        <dbReference type="SAM" id="MobiDB-lite"/>
    </source>
</evidence>
<keyword evidence="2 9" id="KW-0813">Transport</keyword>
<keyword evidence="7 9" id="KW-0811">Translocation</keyword>
<evidence type="ECO:0000256" key="9">
    <source>
        <dbReference type="HAMAP-Rule" id="MF_00236"/>
    </source>
</evidence>
<proteinExistence type="inferred from homology"/>
<dbReference type="RefSeq" id="WP_007629290.1">
    <property type="nucleotide sequence ID" value="NZ_CP143053.1"/>
</dbReference>
<dbReference type="GO" id="GO:0008320">
    <property type="term" value="F:protein transmembrane transporter activity"/>
    <property type="evidence" value="ECO:0007669"/>
    <property type="project" value="UniProtKB-UniRule"/>
</dbReference>
<feature type="compositionally biased region" description="Low complexity" evidence="10">
    <location>
        <begin position="63"/>
        <end position="129"/>
    </location>
</feature>
<keyword evidence="5 9" id="KW-0653">Protein transport</keyword>
<dbReference type="Proteomes" id="UP001206890">
    <property type="component" value="Unassembled WGS sequence"/>
</dbReference>
<dbReference type="InterPro" id="IPR006312">
    <property type="entry name" value="TatA/E"/>
</dbReference>
<evidence type="ECO:0000256" key="6">
    <source>
        <dbReference type="ARBA" id="ARBA00022989"/>
    </source>
</evidence>
<evidence type="ECO:0000256" key="8">
    <source>
        <dbReference type="ARBA" id="ARBA00023136"/>
    </source>
</evidence>
<keyword evidence="4 9" id="KW-0812">Transmembrane</keyword>
<evidence type="ECO:0000256" key="7">
    <source>
        <dbReference type="ARBA" id="ARBA00023010"/>
    </source>
</evidence>
<dbReference type="GO" id="GO:0033281">
    <property type="term" value="C:TAT protein transport complex"/>
    <property type="evidence" value="ECO:0007669"/>
    <property type="project" value="UniProtKB-UniRule"/>
</dbReference>
<evidence type="ECO:0000313" key="11">
    <source>
        <dbReference type="EMBL" id="MCT2116853.1"/>
    </source>
</evidence>
<evidence type="ECO:0000256" key="4">
    <source>
        <dbReference type="ARBA" id="ARBA00022692"/>
    </source>
</evidence>
<dbReference type="Proteomes" id="UP000295805">
    <property type="component" value="Unassembled WGS sequence"/>
</dbReference>
<comment type="similarity">
    <text evidence="9">Belongs to the TatA/E family.</text>
</comment>
<dbReference type="PANTHER" id="PTHR42982:SF8">
    <property type="entry name" value="SEC-INDEPENDENT PROTEIN TRANSLOCASE PROTEIN TATA"/>
    <property type="match status" value="1"/>
</dbReference>
<sequence>MGALSIWHWLIVLAVVLLLFGSKKLPDAARGLGRSMRIFKSEIKEMQNDDKPAEDQEPQALTQGQPNPAQYAQPQANQYQPQAPQQYQAQPSQQYQAQGQQQGQSPAQGYPQAPQQPYQQPAPQQGQQQFTDPTAPYHGGQGQQGQ</sequence>
<comment type="caution">
    <text evidence="12">The sequence shown here is derived from an EMBL/GenBank/DDBJ whole genome shotgun (WGS) entry which is preliminary data.</text>
</comment>
<feature type="transmembrane region" description="Helical" evidence="9">
    <location>
        <begin position="6"/>
        <end position="22"/>
    </location>
</feature>
<dbReference type="EMBL" id="JALXTC010000010">
    <property type="protein sequence ID" value="MCT2116853.1"/>
    <property type="molecule type" value="Genomic_DNA"/>
</dbReference>
<dbReference type="GeneID" id="89530524"/>
<evidence type="ECO:0000256" key="1">
    <source>
        <dbReference type="ARBA" id="ARBA00004162"/>
    </source>
</evidence>
<dbReference type="Gene3D" id="1.20.5.3310">
    <property type="match status" value="1"/>
</dbReference>
<keyword evidence="3 9" id="KW-1003">Cell membrane</keyword>
<dbReference type="NCBIfam" id="TIGR01411">
    <property type="entry name" value="tatAE"/>
    <property type="match status" value="1"/>
</dbReference>
<dbReference type="EMBL" id="SMCX01000014">
    <property type="protein sequence ID" value="TCW23247.1"/>
    <property type="molecule type" value="Genomic_DNA"/>
</dbReference>
<evidence type="ECO:0000256" key="3">
    <source>
        <dbReference type="ARBA" id="ARBA00022475"/>
    </source>
</evidence>
<dbReference type="PANTHER" id="PTHR42982">
    <property type="entry name" value="SEC-INDEPENDENT PROTEIN TRANSLOCASE PROTEIN TATA"/>
    <property type="match status" value="1"/>
</dbReference>
<dbReference type="NCBIfam" id="NF001854">
    <property type="entry name" value="PRK00575.1"/>
    <property type="match status" value="1"/>
</dbReference>
<dbReference type="InterPro" id="IPR003369">
    <property type="entry name" value="TatA/B/E"/>
</dbReference>
<feature type="region of interest" description="Disordered" evidence="10">
    <location>
        <begin position="43"/>
        <end position="146"/>
    </location>
</feature>
<evidence type="ECO:0000313" key="13">
    <source>
        <dbReference type="Proteomes" id="UP000295805"/>
    </source>
</evidence>
<evidence type="ECO:0000313" key="12">
    <source>
        <dbReference type="EMBL" id="TCW23247.1"/>
    </source>
</evidence>
<dbReference type="OrthoDB" id="5245163at2"/>